<sequence>MVHQHQDDYYLAIRQSTQQTDSAPFIEFMLQMIFDAITEAKTSESEGLNAGLSEGLKLSDVDKVILAFIEQGRYMTNAQLAEKCGKSQSTIERRIKFLKGARLITRIGAKKTGYWQVKQ</sequence>
<evidence type="ECO:0000313" key="1">
    <source>
        <dbReference type="EMBL" id="MEM5552034.1"/>
    </source>
</evidence>
<dbReference type="Pfam" id="PF13412">
    <property type="entry name" value="HTH_24"/>
    <property type="match status" value="1"/>
</dbReference>
<dbReference type="EMBL" id="JBBMQU010000029">
    <property type="protein sequence ID" value="MEM5552034.1"/>
    <property type="molecule type" value="Genomic_DNA"/>
</dbReference>
<protein>
    <submittedName>
        <fullName evidence="1">Winged helix-turn-helix transcriptional regulator</fullName>
    </submittedName>
</protein>
<evidence type="ECO:0000313" key="2">
    <source>
        <dbReference type="Proteomes" id="UP001388366"/>
    </source>
</evidence>
<keyword evidence="2" id="KW-1185">Reference proteome</keyword>
<dbReference type="CDD" id="cd00090">
    <property type="entry name" value="HTH_ARSR"/>
    <property type="match status" value="1"/>
</dbReference>
<reference evidence="1 2" key="1">
    <citation type="submission" date="2024-03" db="EMBL/GenBank/DDBJ databases">
        <title>Community enrichment and isolation of bacterial strains for fucoidan degradation.</title>
        <authorList>
            <person name="Sichert A."/>
        </authorList>
    </citation>
    <scope>NUCLEOTIDE SEQUENCE [LARGE SCALE GENOMIC DNA]</scope>
    <source>
        <strain evidence="1 2">AS81</strain>
    </source>
</reference>
<organism evidence="1 2">
    <name type="scientific">Pseudoalteromonas neustonica</name>
    <dbReference type="NCBI Taxonomy" id="1840331"/>
    <lineage>
        <taxon>Bacteria</taxon>
        <taxon>Pseudomonadati</taxon>
        <taxon>Pseudomonadota</taxon>
        <taxon>Gammaproteobacteria</taxon>
        <taxon>Alteromonadales</taxon>
        <taxon>Pseudoalteromonadaceae</taxon>
        <taxon>Pseudoalteromonas</taxon>
    </lineage>
</organism>
<accession>A0ABU9U4R8</accession>
<dbReference type="Gene3D" id="1.10.10.10">
    <property type="entry name" value="Winged helix-like DNA-binding domain superfamily/Winged helix DNA-binding domain"/>
    <property type="match status" value="1"/>
</dbReference>
<dbReference type="InterPro" id="IPR036388">
    <property type="entry name" value="WH-like_DNA-bd_sf"/>
</dbReference>
<dbReference type="InterPro" id="IPR036390">
    <property type="entry name" value="WH_DNA-bd_sf"/>
</dbReference>
<dbReference type="SUPFAM" id="SSF46785">
    <property type="entry name" value="Winged helix' DNA-binding domain"/>
    <property type="match status" value="1"/>
</dbReference>
<comment type="caution">
    <text evidence="1">The sequence shown here is derived from an EMBL/GenBank/DDBJ whole genome shotgun (WGS) entry which is preliminary data.</text>
</comment>
<gene>
    <name evidence="1" type="ORF">WNY63_14970</name>
</gene>
<dbReference type="InterPro" id="IPR011991">
    <property type="entry name" value="ArsR-like_HTH"/>
</dbReference>
<dbReference type="RefSeq" id="WP_342884205.1">
    <property type="nucleotide sequence ID" value="NZ_JBBMQU010000029.1"/>
</dbReference>
<proteinExistence type="predicted"/>
<name>A0ABU9U4R8_9GAMM</name>
<dbReference type="Proteomes" id="UP001388366">
    <property type="component" value="Unassembled WGS sequence"/>
</dbReference>